<accession>A0A450ZS17</accession>
<gene>
    <name evidence="1" type="ORF">BECKTC1821F_GA0114240_10114</name>
</gene>
<organism evidence="1">
    <name type="scientific">Candidatus Kentrum sp. TC</name>
    <dbReference type="NCBI Taxonomy" id="2126339"/>
    <lineage>
        <taxon>Bacteria</taxon>
        <taxon>Pseudomonadati</taxon>
        <taxon>Pseudomonadota</taxon>
        <taxon>Gammaproteobacteria</taxon>
        <taxon>Candidatus Kentrum</taxon>
    </lineage>
</organism>
<dbReference type="AlphaFoldDB" id="A0A450ZS17"/>
<evidence type="ECO:0000313" key="1">
    <source>
        <dbReference type="EMBL" id="VFK56571.1"/>
    </source>
</evidence>
<reference evidence="1" key="1">
    <citation type="submission" date="2019-02" db="EMBL/GenBank/DDBJ databases">
        <authorList>
            <person name="Gruber-Vodicka R. H."/>
            <person name="Seah K. B. B."/>
        </authorList>
    </citation>
    <scope>NUCLEOTIDE SEQUENCE</scope>
    <source>
        <strain evidence="1">BECK_BZ126</strain>
    </source>
</reference>
<dbReference type="EMBL" id="CAADFW010000011">
    <property type="protein sequence ID" value="VFK56571.1"/>
    <property type="molecule type" value="Genomic_DNA"/>
</dbReference>
<name>A0A450ZS17_9GAMM</name>
<sequence length="489" mass="55891">MKERVLFIGDLQRGNQLGNAYKIFLLFSPVFREIGIKCETRYSHINLLRDPTDWLEIWRSSLRQRNDEYLEELELTANTAIVGFELPDEDLAYLNKKNISWVNLSIHPFRFLNDLHFEVNASFDFNREDIQASLGEIELCANMLRIKYSFPTVSKRHHTLAIFGQEPFDKSVYFDGKFMLLDEYIDKLDVLAKEHDEVIYKHHPYQTDEAIDKLIFDRYSAKPPIDNNPYRLMLSGEVSTVCAISSSIISEASAFGLRAEYLEPRAKRFSSPVNYRQLLDNQDFWVRGLLSHNEPVEWKALSGSVPEQLLRESFAYWGFRTPQIELSEHVSTTITTLLQQVEASTQRTESRLSERTTEAEFRAAAAEARVTEILNSASWRITVPLRWGKSLLARASSLPDAAKHRAKMPIRGLALYVGGRPALRKAALAVLDRVPGLKHRLMGIVYGSLAIPQAHPEKVPTDLADLSPHARRIHGDLKAAVERRRKGGD</sequence>
<proteinExistence type="predicted"/>
<protein>
    <submittedName>
        <fullName evidence="1">Uncharacterized protein</fullName>
    </submittedName>
</protein>